<keyword evidence="1" id="KW-0472">Membrane</keyword>
<name>A0A7K0DSY4_9NOCA</name>
<keyword evidence="3" id="KW-1185">Reference proteome</keyword>
<dbReference type="AlphaFoldDB" id="A0A7K0DSY4"/>
<reference evidence="2 3" key="1">
    <citation type="submission" date="2019-10" db="EMBL/GenBank/DDBJ databases">
        <title>Nocardia macrotermitis sp. nov. and Nocardia aurantia sp. nov., isolated from the gut of fungus growing-termite Macrotermes natalensis.</title>
        <authorList>
            <person name="Benndorf R."/>
            <person name="Schwitalla J."/>
            <person name="Martin K."/>
            <person name="De Beer W."/>
            <person name="Kaster A.-K."/>
            <person name="Vollmers J."/>
            <person name="Poulsen M."/>
            <person name="Beemelmanns C."/>
        </authorList>
    </citation>
    <scope>NUCLEOTIDE SEQUENCE [LARGE SCALE GENOMIC DNA]</scope>
    <source>
        <strain evidence="2 3">RB56</strain>
    </source>
</reference>
<keyword evidence="1" id="KW-1133">Transmembrane helix</keyword>
<comment type="caution">
    <text evidence="2">The sequence shown here is derived from an EMBL/GenBank/DDBJ whole genome shotgun (WGS) entry which is preliminary data.</text>
</comment>
<feature type="transmembrane region" description="Helical" evidence="1">
    <location>
        <begin position="215"/>
        <end position="235"/>
    </location>
</feature>
<dbReference type="Proteomes" id="UP000431401">
    <property type="component" value="Unassembled WGS sequence"/>
</dbReference>
<evidence type="ECO:0000313" key="2">
    <source>
        <dbReference type="EMBL" id="MQY28885.1"/>
    </source>
</evidence>
<dbReference type="OrthoDB" id="569023at2"/>
<dbReference type="RefSeq" id="WP_153345124.1">
    <property type="nucleotide sequence ID" value="NZ_WEGI01000009.1"/>
</dbReference>
<feature type="transmembrane region" description="Helical" evidence="1">
    <location>
        <begin position="452"/>
        <end position="472"/>
    </location>
</feature>
<protein>
    <submittedName>
        <fullName evidence="2">Uncharacterized protein</fullName>
    </submittedName>
</protein>
<gene>
    <name evidence="2" type="ORF">NRB56_44700</name>
</gene>
<accession>A0A7K0DSY4</accession>
<feature type="transmembrane region" description="Helical" evidence="1">
    <location>
        <begin position="247"/>
        <end position="268"/>
    </location>
</feature>
<evidence type="ECO:0000256" key="1">
    <source>
        <dbReference type="SAM" id="Phobius"/>
    </source>
</evidence>
<sequence>MRAAAEFDFAALRLRGGLPARDDTPGWIRFLAIPAVVLAVVTAIVTAADARSARGGIEVIGGHTAPTVAATEDLSFAIADMDAQLAYIVLAGSDPALAAVRDTAVRGYEQRRIQADADLQQAMTIADTDGAVQQIREILDRFGTYEARAADTRQLDEIDQGGAGSPSARTLADFRTATDLIPDLLSRAQQLADTNSAVLERSYHGSVHAATTARIHLALLAAALLATLIGLQILLRVRTRRRINPALLAATLLAAVGTAGGILTNSIAVQQLTVAKPQAFDSLLALRQARAVGYDANADESRYLLDPQRRAGYETAFFAESQQLAALPVSGIDDYDAALNTAIASQTHSGAADPANAPSIGADSFLGKELRNITFEGERAAVTRTLLAYQTYQLDDRRLRATTDPAAAIAYCTGPSDQHFTAYDQALVATIDINQHAFAAAVAEAERAYSGWTGALPAGGAVVLVLLVLLGVRPRLAEYR</sequence>
<evidence type="ECO:0000313" key="3">
    <source>
        <dbReference type="Proteomes" id="UP000431401"/>
    </source>
</evidence>
<dbReference type="EMBL" id="WEGI01000009">
    <property type="protein sequence ID" value="MQY28885.1"/>
    <property type="molecule type" value="Genomic_DNA"/>
</dbReference>
<keyword evidence="1" id="KW-0812">Transmembrane</keyword>
<organism evidence="2 3">
    <name type="scientific">Nocardia aurantia</name>
    <dbReference type="NCBI Taxonomy" id="2585199"/>
    <lineage>
        <taxon>Bacteria</taxon>
        <taxon>Bacillati</taxon>
        <taxon>Actinomycetota</taxon>
        <taxon>Actinomycetes</taxon>
        <taxon>Mycobacteriales</taxon>
        <taxon>Nocardiaceae</taxon>
        <taxon>Nocardia</taxon>
    </lineage>
</organism>
<proteinExistence type="predicted"/>